<feature type="transmembrane region" description="Helical" evidence="1">
    <location>
        <begin position="20"/>
        <end position="44"/>
    </location>
</feature>
<dbReference type="AlphaFoldDB" id="A0AA38UWK7"/>
<sequence length="121" mass="13458">MVILLDAGRIKGTKLRVCDIRFTVAHIAVAFDSLLSLFEVLLPAGFQYSAVERGERITLRSNPHVLIYAQFLLYFLPLVNYPFALSFGEGEALLVADTSHKKNLGSFHCSRSIGFRISLAI</sequence>
<name>A0AA38UWK7_9AGAR</name>
<evidence type="ECO:0000313" key="2">
    <source>
        <dbReference type="EMBL" id="KAJ3987596.1"/>
    </source>
</evidence>
<evidence type="ECO:0000313" key="3">
    <source>
        <dbReference type="Proteomes" id="UP001163850"/>
    </source>
</evidence>
<evidence type="ECO:0000256" key="1">
    <source>
        <dbReference type="SAM" id="Phobius"/>
    </source>
</evidence>
<keyword evidence="1" id="KW-0812">Transmembrane</keyword>
<protein>
    <submittedName>
        <fullName evidence="2">Uncharacterized protein</fullName>
    </submittedName>
</protein>
<keyword evidence="1" id="KW-1133">Transmembrane helix</keyword>
<dbReference type="Proteomes" id="UP001163850">
    <property type="component" value="Unassembled WGS sequence"/>
</dbReference>
<feature type="transmembrane region" description="Helical" evidence="1">
    <location>
        <begin position="65"/>
        <end position="84"/>
    </location>
</feature>
<gene>
    <name evidence="2" type="ORF">F5890DRAFT_754463</name>
</gene>
<accession>A0AA38UWK7</accession>
<reference evidence="2" key="1">
    <citation type="submission" date="2022-08" db="EMBL/GenBank/DDBJ databases">
        <authorList>
            <consortium name="DOE Joint Genome Institute"/>
            <person name="Min B."/>
            <person name="Riley R."/>
            <person name="Sierra-Patev S."/>
            <person name="Naranjo-Ortiz M."/>
            <person name="Looney B."/>
            <person name="Konkel Z."/>
            <person name="Slot J.C."/>
            <person name="Sakamoto Y."/>
            <person name="Steenwyk J.L."/>
            <person name="Rokas A."/>
            <person name="Carro J."/>
            <person name="Camarero S."/>
            <person name="Ferreira P."/>
            <person name="Molpeceres G."/>
            <person name="Ruiz-Duenas F.J."/>
            <person name="Serrano A."/>
            <person name="Henrissat B."/>
            <person name="Drula E."/>
            <person name="Hughes K.W."/>
            <person name="Mata J.L."/>
            <person name="Ishikawa N.K."/>
            <person name="Vargas-Isla R."/>
            <person name="Ushijima S."/>
            <person name="Smith C.A."/>
            <person name="Ahrendt S."/>
            <person name="Andreopoulos W."/>
            <person name="He G."/>
            <person name="Labutti K."/>
            <person name="Lipzen A."/>
            <person name="Ng V."/>
            <person name="Sandor L."/>
            <person name="Barry K."/>
            <person name="Martinez A.T."/>
            <person name="Xiao Y."/>
            <person name="Gibbons J.G."/>
            <person name="Terashima K."/>
            <person name="Hibbett D.S."/>
            <person name="Grigoriev I.V."/>
        </authorList>
    </citation>
    <scope>NUCLEOTIDE SEQUENCE</scope>
    <source>
        <strain evidence="2">TFB7829</strain>
    </source>
</reference>
<dbReference type="EMBL" id="MU801921">
    <property type="protein sequence ID" value="KAJ3987596.1"/>
    <property type="molecule type" value="Genomic_DNA"/>
</dbReference>
<keyword evidence="1" id="KW-0472">Membrane</keyword>
<organism evidence="2 3">
    <name type="scientific">Lentinula detonsa</name>
    <dbReference type="NCBI Taxonomy" id="2804962"/>
    <lineage>
        <taxon>Eukaryota</taxon>
        <taxon>Fungi</taxon>
        <taxon>Dikarya</taxon>
        <taxon>Basidiomycota</taxon>
        <taxon>Agaricomycotina</taxon>
        <taxon>Agaricomycetes</taxon>
        <taxon>Agaricomycetidae</taxon>
        <taxon>Agaricales</taxon>
        <taxon>Marasmiineae</taxon>
        <taxon>Omphalotaceae</taxon>
        <taxon>Lentinula</taxon>
    </lineage>
</organism>
<comment type="caution">
    <text evidence="2">The sequence shown here is derived from an EMBL/GenBank/DDBJ whole genome shotgun (WGS) entry which is preliminary data.</text>
</comment>
<proteinExistence type="predicted"/>